<dbReference type="Proteomes" id="UP001168338">
    <property type="component" value="Unassembled WGS sequence"/>
</dbReference>
<evidence type="ECO:0000313" key="10">
    <source>
        <dbReference type="Proteomes" id="UP001168338"/>
    </source>
</evidence>
<dbReference type="SUPFAM" id="SSF55874">
    <property type="entry name" value="ATPase domain of HSP90 chaperone/DNA topoisomerase II/histidine kinase"/>
    <property type="match status" value="1"/>
</dbReference>
<dbReference type="SMART" id="SM00086">
    <property type="entry name" value="PAC"/>
    <property type="match status" value="2"/>
</dbReference>
<dbReference type="InterPro" id="IPR036890">
    <property type="entry name" value="HATPase_C_sf"/>
</dbReference>
<feature type="domain" description="PAS" evidence="7">
    <location>
        <begin position="268"/>
        <end position="310"/>
    </location>
</feature>
<evidence type="ECO:0000313" key="9">
    <source>
        <dbReference type="EMBL" id="MDN7025851.1"/>
    </source>
</evidence>
<evidence type="ECO:0000256" key="4">
    <source>
        <dbReference type="ARBA" id="ARBA00022679"/>
    </source>
</evidence>
<dbReference type="InterPro" id="IPR004358">
    <property type="entry name" value="Sig_transdc_His_kin-like_C"/>
</dbReference>
<dbReference type="Pfam" id="PF00989">
    <property type="entry name" value="PAS"/>
    <property type="match status" value="1"/>
</dbReference>
<name>A0ABT8MD43_9EURY</name>
<proteinExistence type="predicted"/>
<dbReference type="InterPro" id="IPR013767">
    <property type="entry name" value="PAS_fold"/>
</dbReference>
<dbReference type="SUPFAM" id="SSF55785">
    <property type="entry name" value="PYP-like sensor domain (PAS domain)"/>
    <property type="match status" value="3"/>
</dbReference>
<protein>
    <recommendedName>
        <fullName evidence="2">histidine kinase</fullName>
        <ecNumber evidence="2">2.7.13.3</ecNumber>
    </recommendedName>
</protein>
<dbReference type="PRINTS" id="PR00344">
    <property type="entry name" value="BCTRLSENSOR"/>
</dbReference>
<keyword evidence="5" id="KW-0418">Kinase</keyword>
<accession>A0ABT8MD43</accession>
<dbReference type="InterPro" id="IPR035965">
    <property type="entry name" value="PAS-like_dom_sf"/>
</dbReference>
<dbReference type="InterPro" id="IPR000014">
    <property type="entry name" value="PAS"/>
</dbReference>
<evidence type="ECO:0000256" key="3">
    <source>
        <dbReference type="ARBA" id="ARBA00022553"/>
    </source>
</evidence>
<dbReference type="Pfam" id="PF02518">
    <property type="entry name" value="HATPase_c"/>
    <property type="match status" value="1"/>
</dbReference>
<feature type="domain" description="PAS" evidence="7">
    <location>
        <begin position="141"/>
        <end position="200"/>
    </location>
</feature>
<feature type="domain" description="PAC" evidence="8">
    <location>
        <begin position="342"/>
        <end position="394"/>
    </location>
</feature>
<gene>
    <name evidence="9" type="ORF">FGU65_13335</name>
</gene>
<dbReference type="EMBL" id="VCYH01000010">
    <property type="protein sequence ID" value="MDN7025851.1"/>
    <property type="molecule type" value="Genomic_DNA"/>
</dbReference>
<evidence type="ECO:0000256" key="1">
    <source>
        <dbReference type="ARBA" id="ARBA00000085"/>
    </source>
</evidence>
<feature type="domain" description="PAC" evidence="8">
    <location>
        <begin position="215"/>
        <end position="267"/>
    </location>
</feature>
<keyword evidence="10" id="KW-1185">Reference proteome</keyword>
<organism evidence="9 10">
    <name type="scientific">Methanoculleus frigidifontis</name>
    <dbReference type="NCBI Taxonomy" id="2584085"/>
    <lineage>
        <taxon>Archaea</taxon>
        <taxon>Methanobacteriati</taxon>
        <taxon>Methanobacteriota</taxon>
        <taxon>Stenosarchaea group</taxon>
        <taxon>Methanomicrobia</taxon>
        <taxon>Methanomicrobiales</taxon>
        <taxon>Methanomicrobiaceae</taxon>
        <taxon>Methanoculleus</taxon>
    </lineage>
</organism>
<comment type="catalytic activity">
    <reaction evidence="1">
        <text>ATP + protein L-histidine = ADP + protein N-phospho-L-histidine.</text>
        <dbReference type="EC" id="2.7.13.3"/>
    </reaction>
</comment>
<dbReference type="Gene3D" id="3.30.450.20">
    <property type="entry name" value="PAS domain"/>
    <property type="match status" value="3"/>
</dbReference>
<dbReference type="InterPro" id="IPR003594">
    <property type="entry name" value="HATPase_dom"/>
</dbReference>
<dbReference type="SMART" id="SM00091">
    <property type="entry name" value="PAS"/>
    <property type="match status" value="3"/>
</dbReference>
<dbReference type="PROSITE" id="PS50109">
    <property type="entry name" value="HIS_KIN"/>
    <property type="match status" value="1"/>
</dbReference>
<evidence type="ECO:0000259" key="6">
    <source>
        <dbReference type="PROSITE" id="PS50109"/>
    </source>
</evidence>
<dbReference type="InterPro" id="IPR052162">
    <property type="entry name" value="Sensor_kinase/Photoreceptor"/>
</dbReference>
<dbReference type="Pfam" id="PF13426">
    <property type="entry name" value="PAS_9"/>
    <property type="match status" value="2"/>
</dbReference>
<dbReference type="InterPro" id="IPR001610">
    <property type="entry name" value="PAC"/>
</dbReference>
<dbReference type="PANTHER" id="PTHR43304">
    <property type="entry name" value="PHYTOCHROME-LIKE PROTEIN CPH1"/>
    <property type="match status" value="1"/>
</dbReference>
<keyword evidence="4" id="KW-0808">Transferase</keyword>
<comment type="caution">
    <text evidence="9">The sequence shown here is derived from an EMBL/GenBank/DDBJ whole genome shotgun (WGS) entry which is preliminary data.</text>
</comment>
<dbReference type="EC" id="2.7.13.3" evidence="2"/>
<dbReference type="NCBIfam" id="TIGR00229">
    <property type="entry name" value="sensory_box"/>
    <property type="match status" value="2"/>
</dbReference>
<dbReference type="PANTHER" id="PTHR43304:SF1">
    <property type="entry name" value="PAC DOMAIN-CONTAINING PROTEIN"/>
    <property type="match status" value="1"/>
</dbReference>
<dbReference type="InterPro" id="IPR005467">
    <property type="entry name" value="His_kinase_dom"/>
</dbReference>
<evidence type="ECO:0000256" key="2">
    <source>
        <dbReference type="ARBA" id="ARBA00012438"/>
    </source>
</evidence>
<keyword evidence="3" id="KW-0597">Phosphoprotein</keyword>
<dbReference type="PROSITE" id="PS50112">
    <property type="entry name" value="PAS"/>
    <property type="match status" value="2"/>
</dbReference>
<dbReference type="CDD" id="cd00075">
    <property type="entry name" value="HATPase"/>
    <property type="match status" value="1"/>
</dbReference>
<dbReference type="Gene3D" id="3.30.565.10">
    <property type="entry name" value="Histidine kinase-like ATPase, C-terminal domain"/>
    <property type="match status" value="1"/>
</dbReference>
<dbReference type="PROSITE" id="PS50113">
    <property type="entry name" value="PAC"/>
    <property type="match status" value="2"/>
</dbReference>
<evidence type="ECO:0000259" key="7">
    <source>
        <dbReference type="PROSITE" id="PS50112"/>
    </source>
</evidence>
<sequence length="623" mass="70032">METPMCPRQAGSAESPSIYRWSDELDEGVLITDSDGAVVWLNEYFQDMFAVGREAAIGLAPDEFVRRHLAEHLPDEAAVDRIRGLLCTGGQREIDLAVQTARGASRRFFVTSREMQHGPYRGKHLIRFRETARSDEVLREREATFRAIFEGAGIGVVLIDLAGRVIECNPRLLEMLGSRADELVGKHFTCYSCPDDLHPDVDLFRDLAAGRRDRYTVERRYVRSDGAILWGQRTVSLVRDGRGAPRFAVAMVEEITDRKQTEEALRESEMRFRSLFESSRDAIICADLEGCIVDANIAAERLLHYTCDELRSMTYQQLTPARWHAVEEEILESQIVPSGYSDLYEKEYVRKDGTVFPINIRVWLIADTGGRPAGYWAIFRDISDRKRAEEALRQRTWELEAARDEANLYLDIMTHDVRNANTASGMYADLLVELLEGEEQIYARKLRDAIRRSNEILANVATIRRIQDASDILLPMRLDPVIREEIGNFPGAAIRYGGADVRVLADGLLPMVFANLIGNAVKFGGPGVEVAVRVEEEDGLVRVSIEDTGPGVPDEVKEKLFQRFERGRAKGRGEGLGLFIARTLVERYGGTIRVDDRVAGRPEEGAAFRFTLRLPGHAPGSGE</sequence>
<dbReference type="SMART" id="SM00387">
    <property type="entry name" value="HATPase_c"/>
    <property type="match status" value="1"/>
</dbReference>
<dbReference type="CDD" id="cd00130">
    <property type="entry name" value="PAS"/>
    <property type="match status" value="3"/>
</dbReference>
<reference evidence="9" key="1">
    <citation type="submission" date="2019-05" db="EMBL/GenBank/DDBJ databases">
        <title>Methanoculleus sp. FWC-SCC1, a methanogenic archaeon isolated from deep marine cold seep.</title>
        <authorList>
            <person name="Chen Y.-W."/>
            <person name="Chen S.-C."/>
            <person name="Teng N.-H."/>
            <person name="Lai M.-C."/>
        </authorList>
    </citation>
    <scope>NUCLEOTIDE SEQUENCE</scope>
    <source>
        <strain evidence="9">FWC-SCC1</strain>
    </source>
</reference>
<dbReference type="InterPro" id="IPR000700">
    <property type="entry name" value="PAS-assoc_C"/>
</dbReference>
<evidence type="ECO:0000256" key="5">
    <source>
        <dbReference type="ARBA" id="ARBA00022777"/>
    </source>
</evidence>
<evidence type="ECO:0000259" key="8">
    <source>
        <dbReference type="PROSITE" id="PS50113"/>
    </source>
</evidence>
<feature type="domain" description="Histidine kinase" evidence="6">
    <location>
        <begin position="412"/>
        <end position="616"/>
    </location>
</feature>